<evidence type="ECO:0000313" key="4">
    <source>
        <dbReference type="Proteomes" id="UP000434957"/>
    </source>
</evidence>
<dbReference type="EMBL" id="QXFV01004454">
    <property type="protein sequence ID" value="KAE8969540.1"/>
    <property type="molecule type" value="Genomic_DNA"/>
</dbReference>
<sequence>MNRTLGPDLMINDSLDNTASFPCVSRNGGGGGGKTPRTVAEVWDRLVAVQYPQTTELAKMRQELKLLKALIGQAGQTASNIRVNLGADVVRLEQRVSALEARVAPSHRE</sequence>
<evidence type="ECO:0000313" key="3">
    <source>
        <dbReference type="Proteomes" id="UP000429607"/>
    </source>
</evidence>
<gene>
    <name evidence="1" type="ORF">PR001_g27472</name>
    <name evidence="2" type="ORF">PR003_g23075</name>
</gene>
<keyword evidence="4" id="KW-1185">Reference proteome</keyword>
<dbReference type="Proteomes" id="UP000434957">
    <property type="component" value="Unassembled WGS sequence"/>
</dbReference>
<dbReference type="AlphaFoldDB" id="A0A6A4D2D5"/>
<dbReference type="EMBL" id="QXFT01002385">
    <property type="protein sequence ID" value="KAE9299128.1"/>
    <property type="molecule type" value="Genomic_DNA"/>
</dbReference>
<reference evidence="2 4" key="1">
    <citation type="submission" date="2018-08" db="EMBL/GenBank/DDBJ databases">
        <title>Genomic investigation of the strawberry pathogen Phytophthora fragariae indicates pathogenicity is determined by transcriptional variation in three key races.</title>
        <authorList>
            <person name="Adams T.M."/>
            <person name="Armitage A.D."/>
            <person name="Sobczyk M.K."/>
            <person name="Bates H.J."/>
            <person name="Dunwell J.M."/>
            <person name="Nellist C.F."/>
            <person name="Harrison R.J."/>
        </authorList>
    </citation>
    <scope>NUCLEOTIDE SEQUENCE [LARGE SCALE GENOMIC DNA]</scope>
    <source>
        <strain evidence="1 3">SCRP249</strain>
        <strain evidence="2 4">SCRP333</strain>
    </source>
</reference>
<accession>A0A6A4D2D5</accession>
<name>A0A6A4D2D5_9STRA</name>
<evidence type="ECO:0000313" key="2">
    <source>
        <dbReference type="EMBL" id="KAE9299128.1"/>
    </source>
</evidence>
<protein>
    <submittedName>
        <fullName evidence="2">Uncharacterized protein</fullName>
    </submittedName>
</protein>
<proteinExistence type="predicted"/>
<evidence type="ECO:0000313" key="1">
    <source>
        <dbReference type="EMBL" id="KAE8969540.1"/>
    </source>
</evidence>
<organism evidence="2 4">
    <name type="scientific">Phytophthora rubi</name>
    <dbReference type="NCBI Taxonomy" id="129364"/>
    <lineage>
        <taxon>Eukaryota</taxon>
        <taxon>Sar</taxon>
        <taxon>Stramenopiles</taxon>
        <taxon>Oomycota</taxon>
        <taxon>Peronosporomycetes</taxon>
        <taxon>Peronosporales</taxon>
        <taxon>Peronosporaceae</taxon>
        <taxon>Phytophthora</taxon>
    </lineage>
</organism>
<dbReference type="Proteomes" id="UP000429607">
    <property type="component" value="Unassembled WGS sequence"/>
</dbReference>
<comment type="caution">
    <text evidence="2">The sequence shown here is derived from an EMBL/GenBank/DDBJ whole genome shotgun (WGS) entry which is preliminary data.</text>
</comment>